<evidence type="ECO:0000313" key="4">
    <source>
        <dbReference type="Proteomes" id="UP000188342"/>
    </source>
</evidence>
<evidence type="ECO:0000313" key="3">
    <source>
        <dbReference type="EMBL" id="SJN19179.1"/>
    </source>
</evidence>
<sequence length="142" mass="15987">MVFDAWTIPDQMSQWRGSPGWHVDPATVTSELKPGGRHHHDKVRESDGQVVGTDAVFTEYFPPDVFVAKQRITGDDGINPDQPLELRVEFTKMGRHGTLVRIIQGPYDPSQSELHSEGWELELERLSQWLQANATPIEGAAR</sequence>
<dbReference type="EMBL" id="FUKQ01000007">
    <property type="protein sequence ID" value="SJN19179.1"/>
    <property type="molecule type" value="Genomic_DNA"/>
</dbReference>
<dbReference type="Proteomes" id="UP000188342">
    <property type="component" value="Unassembled WGS sequence"/>
</dbReference>
<proteinExistence type="inferred from homology"/>
<dbReference type="AlphaFoldDB" id="A0A1R4IHI5"/>
<dbReference type="RefSeq" id="WP_256762500.1">
    <property type="nucleotide sequence ID" value="NZ_FUKQ01000007.1"/>
</dbReference>
<dbReference type="CDD" id="cd07814">
    <property type="entry name" value="SRPBCC_CalC_Aha1-like"/>
    <property type="match status" value="1"/>
</dbReference>
<dbReference type="Gene3D" id="3.30.530.20">
    <property type="match status" value="1"/>
</dbReference>
<name>A0A1R4IHI5_9ACTN</name>
<dbReference type="InterPro" id="IPR023393">
    <property type="entry name" value="START-like_dom_sf"/>
</dbReference>
<dbReference type="SUPFAM" id="SSF55961">
    <property type="entry name" value="Bet v1-like"/>
    <property type="match status" value="1"/>
</dbReference>
<accession>A0A1R4IHI5</accession>
<protein>
    <recommendedName>
        <fullName evidence="2">Activator of Hsp90 ATPase homologue 1/2-like C-terminal domain-containing protein</fullName>
    </recommendedName>
</protein>
<organism evidence="3 4">
    <name type="scientific">Luteococcus japonicus LSP_Lj1</name>
    <dbReference type="NCBI Taxonomy" id="1255658"/>
    <lineage>
        <taxon>Bacteria</taxon>
        <taxon>Bacillati</taxon>
        <taxon>Actinomycetota</taxon>
        <taxon>Actinomycetes</taxon>
        <taxon>Propionibacteriales</taxon>
        <taxon>Propionibacteriaceae</taxon>
        <taxon>Luteococcus</taxon>
    </lineage>
</organism>
<reference evidence="3 4" key="1">
    <citation type="submission" date="2017-02" db="EMBL/GenBank/DDBJ databases">
        <authorList>
            <person name="Peterson S.W."/>
        </authorList>
    </citation>
    <scope>NUCLEOTIDE SEQUENCE [LARGE SCALE GENOMIC DNA]</scope>
    <source>
        <strain evidence="3 4">LSP_Lj1</strain>
    </source>
</reference>
<keyword evidence="4" id="KW-1185">Reference proteome</keyword>
<feature type="domain" description="Activator of Hsp90 ATPase homologue 1/2-like C-terminal" evidence="2">
    <location>
        <begin position="2"/>
        <end position="130"/>
    </location>
</feature>
<dbReference type="InterPro" id="IPR013538">
    <property type="entry name" value="ASHA1/2-like_C"/>
</dbReference>
<evidence type="ECO:0000256" key="1">
    <source>
        <dbReference type="ARBA" id="ARBA00006817"/>
    </source>
</evidence>
<dbReference type="STRING" id="1255658.FM114_01850"/>
<evidence type="ECO:0000259" key="2">
    <source>
        <dbReference type="Pfam" id="PF08327"/>
    </source>
</evidence>
<gene>
    <name evidence="3" type="ORF">FM114_01850</name>
</gene>
<comment type="similarity">
    <text evidence="1">Belongs to the AHA1 family.</text>
</comment>
<dbReference type="Pfam" id="PF08327">
    <property type="entry name" value="AHSA1"/>
    <property type="match status" value="1"/>
</dbReference>